<reference evidence="1" key="1">
    <citation type="submission" date="2017-03" db="EMBL/GenBank/DDBJ databases">
        <title>The mitochondrial genome of the carnivorous plant Utricularia reniformis (Lentibulariaceae): structure, comparative analysis and evolutionary landmarks.</title>
        <authorList>
            <person name="Silva S.R."/>
            <person name="Alvarenga D.O."/>
            <person name="Michael T.P."/>
            <person name="Miranda V.F.O."/>
            <person name="Varani A.M."/>
        </authorList>
    </citation>
    <scope>NUCLEOTIDE SEQUENCE</scope>
</reference>
<dbReference type="EMBL" id="KY774314">
    <property type="protein sequence ID" value="ART31664.1"/>
    <property type="molecule type" value="Genomic_DNA"/>
</dbReference>
<organism evidence="1">
    <name type="scientific">Utricularia reniformis</name>
    <dbReference type="NCBI Taxonomy" id="192314"/>
    <lineage>
        <taxon>Eukaryota</taxon>
        <taxon>Viridiplantae</taxon>
        <taxon>Streptophyta</taxon>
        <taxon>Embryophyta</taxon>
        <taxon>Tracheophyta</taxon>
        <taxon>Spermatophyta</taxon>
        <taxon>Magnoliopsida</taxon>
        <taxon>eudicotyledons</taxon>
        <taxon>Gunneridae</taxon>
        <taxon>Pentapetalae</taxon>
        <taxon>asterids</taxon>
        <taxon>lamiids</taxon>
        <taxon>Lamiales</taxon>
        <taxon>Lentibulariaceae</taxon>
        <taxon>Utricularia</taxon>
    </lineage>
</organism>
<keyword evidence="1" id="KW-0496">Mitochondrion</keyword>
<geneLocation type="mitochondrion" evidence="1"/>
<protein>
    <submittedName>
        <fullName evidence="1">Uncharacterized protein</fullName>
    </submittedName>
</protein>
<dbReference type="PROSITE" id="PS51257">
    <property type="entry name" value="PROKAR_LIPOPROTEIN"/>
    <property type="match status" value="1"/>
</dbReference>
<gene>
    <name evidence="1" type="ORF">AEK19_MT1473</name>
</gene>
<evidence type="ECO:0000313" key="1">
    <source>
        <dbReference type="EMBL" id="ART31664.1"/>
    </source>
</evidence>
<proteinExistence type="predicted"/>
<accession>A0A1Y0B2P4</accession>
<dbReference type="AlphaFoldDB" id="A0A1Y0B2P4"/>
<sequence>MFLSRIQTLSAGSNAPSLVSCVLFPKSNFDCRVELKHVVWLVWATGKC</sequence>
<name>A0A1Y0B2P4_9LAMI</name>